<dbReference type="AlphaFoldDB" id="A0A9N8K6T4"/>
<evidence type="ECO:0000259" key="2">
    <source>
        <dbReference type="Pfam" id="PF22974"/>
    </source>
</evidence>
<protein>
    <recommendedName>
        <fullName evidence="2">DUF7029 domain-containing protein</fullName>
    </recommendedName>
</protein>
<evidence type="ECO:0000313" key="4">
    <source>
        <dbReference type="Proteomes" id="UP000714618"/>
    </source>
</evidence>
<feature type="domain" description="DUF7029" evidence="2">
    <location>
        <begin position="74"/>
        <end position="171"/>
    </location>
</feature>
<gene>
    <name evidence="3" type="ORF">AWRI4233_LOCUS7074</name>
</gene>
<dbReference type="OrthoDB" id="160645at2759"/>
<feature type="chain" id="PRO_5040219074" description="DUF7029 domain-containing protein" evidence="1">
    <location>
        <begin position="19"/>
        <end position="192"/>
    </location>
</feature>
<evidence type="ECO:0000313" key="3">
    <source>
        <dbReference type="EMBL" id="CAD0098250.1"/>
    </source>
</evidence>
<dbReference type="Proteomes" id="UP000714618">
    <property type="component" value="Unassembled WGS sequence"/>
</dbReference>
<dbReference type="InterPro" id="IPR054293">
    <property type="entry name" value="DUF7029"/>
</dbReference>
<sequence length="192" mass="21579">MLHSLRFLFLLPASVVLASPILAHTTKITEKTFYPIADTTIDQYGESQLMPHYSGALLYFEKPATTPSMSTAFDTTHPMVILENSARIDYSCDTSNSRLAVRAFDDESMDLIRSWPDDLVVVTNKVSCNSNDERGIFLITGREESEDSTRDGMEPLIFHLSRKELKDVATTVHVAYLDSVFDQHNSTPLKTQ</sequence>
<keyword evidence="1" id="KW-0732">Signal</keyword>
<proteinExistence type="predicted"/>
<evidence type="ECO:0000256" key="1">
    <source>
        <dbReference type="SAM" id="SignalP"/>
    </source>
</evidence>
<name>A0A9N8K6T4_9PEZI</name>
<feature type="signal peptide" evidence="1">
    <location>
        <begin position="1"/>
        <end position="18"/>
    </location>
</feature>
<organism evidence="3 4">
    <name type="scientific">Aureobasidium mustum</name>
    <dbReference type="NCBI Taxonomy" id="2773714"/>
    <lineage>
        <taxon>Eukaryota</taxon>
        <taxon>Fungi</taxon>
        <taxon>Dikarya</taxon>
        <taxon>Ascomycota</taxon>
        <taxon>Pezizomycotina</taxon>
        <taxon>Dothideomycetes</taxon>
        <taxon>Dothideomycetidae</taxon>
        <taxon>Dothideales</taxon>
        <taxon>Saccotheciaceae</taxon>
        <taxon>Aureobasidium</taxon>
    </lineage>
</organism>
<accession>A0A9N8K6T4</accession>
<keyword evidence="4" id="KW-1185">Reference proteome</keyword>
<comment type="caution">
    <text evidence="3">The sequence shown here is derived from an EMBL/GenBank/DDBJ whole genome shotgun (WGS) entry which is preliminary data.</text>
</comment>
<dbReference type="Pfam" id="PF22974">
    <property type="entry name" value="DUF7029"/>
    <property type="match status" value="1"/>
</dbReference>
<reference evidence="3" key="1">
    <citation type="submission" date="2020-06" db="EMBL/GenBank/DDBJ databases">
        <authorList>
            <person name="Onetto C."/>
        </authorList>
    </citation>
    <scope>NUCLEOTIDE SEQUENCE</scope>
</reference>
<dbReference type="EMBL" id="CAIJEO010000009">
    <property type="protein sequence ID" value="CAD0098250.1"/>
    <property type="molecule type" value="Genomic_DNA"/>
</dbReference>